<organism evidence="1 2">
    <name type="scientific">Cordylochernes scorpioides</name>
    <dbReference type="NCBI Taxonomy" id="51811"/>
    <lineage>
        <taxon>Eukaryota</taxon>
        <taxon>Metazoa</taxon>
        <taxon>Ecdysozoa</taxon>
        <taxon>Arthropoda</taxon>
        <taxon>Chelicerata</taxon>
        <taxon>Arachnida</taxon>
        <taxon>Pseudoscorpiones</taxon>
        <taxon>Cheliferoidea</taxon>
        <taxon>Chernetidae</taxon>
        <taxon>Cordylochernes</taxon>
    </lineage>
</organism>
<dbReference type="Gene3D" id="3.30.420.10">
    <property type="entry name" value="Ribonuclease H-like superfamily/Ribonuclease H"/>
    <property type="match status" value="2"/>
</dbReference>
<keyword evidence="2" id="KW-1185">Reference proteome</keyword>
<dbReference type="PANTHER" id="PTHR14187">
    <property type="entry name" value="ALPHA KINASE/ELONGATION FACTOR 2 KINASE"/>
    <property type="match status" value="1"/>
</dbReference>
<reference evidence="1 2" key="1">
    <citation type="submission" date="2022-01" db="EMBL/GenBank/DDBJ databases">
        <title>A chromosomal length assembly of Cordylochernes scorpioides.</title>
        <authorList>
            <person name="Zeh D."/>
            <person name="Zeh J."/>
        </authorList>
    </citation>
    <scope>NUCLEOTIDE SEQUENCE [LARGE SCALE GENOMIC DNA]</scope>
    <source>
        <strain evidence="1">IN4F17</strain>
        <tissue evidence="1">Whole Body</tissue>
    </source>
</reference>
<protein>
    <submittedName>
        <fullName evidence="1">HSPA12B</fullName>
    </submittedName>
</protein>
<evidence type="ECO:0000313" key="2">
    <source>
        <dbReference type="Proteomes" id="UP001235939"/>
    </source>
</evidence>
<accession>A0ABY6K394</accession>
<dbReference type="InterPro" id="IPR043129">
    <property type="entry name" value="ATPase_NBD"/>
</dbReference>
<evidence type="ECO:0000313" key="1">
    <source>
        <dbReference type="EMBL" id="UYV62754.1"/>
    </source>
</evidence>
<dbReference type="InterPro" id="IPR036397">
    <property type="entry name" value="RNaseH_sf"/>
</dbReference>
<name>A0ABY6K394_9ARAC</name>
<dbReference type="Proteomes" id="UP001235939">
    <property type="component" value="Chromosome 02"/>
</dbReference>
<dbReference type="EMBL" id="CP092864">
    <property type="protein sequence ID" value="UYV62754.1"/>
    <property type="molecule type" value="Genomic_DNA"/>
</dbReference>
<proteinExistence type="predicted"/>
<gene>
    <name evidence="1" type="ORF">LAZ67_2001825</name>
</gene>
<sequence length="470" mass="51461">MLKGWRYLVVDCGGGTVDLTAHQITDSGARRELHKACGGPLGASQVDKAFVGLLESIFGSGYVARYRDARPAGMVDLLVAWEARKRNSGPVRLSPLNVALPFSFIDLYRSWQGRSEQLTNLAALLSNKKTEWKFNPPGTPHFGGLWEAGVKALKYHMKRIIGNQEQLTDLAAVLANQGTEWKFNPPGAPHFGGLWAAGVKALKYHMKRIIGNQELTYEEFLTLLVEEAVRRYGDQQVEWSSQGMLRLHPAVVESLFRPTVEEIAHLVAETVSQVGGVDRILLVGGFAESGWLQRAVRQVAGDTEVVVPHDAGIAVLQGAVQAGLSPLVVERKATLTYGVGVLQPFVPETHPECLKLTSQNVAWCADILDCYVKAGEVITGPVQRRYIPSRPGQRLAVLPVFSSERDDVQYVSEKGVRRCATLRLDLPESSQAEILTSMDFGDTEITVTAVDEASGRSVEAEIDFLDLPPP</sequence>
<dbReference type="PANTHER" id="PTHR14187:SF46">
    <property type="entry name" value="HEAT SHOCK 70 KDA PROTEIN 12A"/>
    <property type="match status" value="1"/>
</dbReference>
<dbReference type="SUPFAM" id="SSF53067">
    <property type="entry name" value="Actin-like ATPase domain"/>
    <property type="match status" value="1"/>
</dbReference>